<reference evidence="1 2" key="1">
    <citation type="submission" date="2016-11" db="EMBL/GenBank/DDBJ databases">
        <title>Description of two novel members of the family Erysipelotrichaceae: Ileibacterium lipovorans gen. nov., sp. nov. and Dubosiella newyorkensis, gen. nov., sp. nov.</title>
        <authorList>
            <person name="Cox L.M."/>
            <person name="Sohn J."/>
            <person name="Tyrrell K.L."/>
            <person name="Citron D.M."/>
            <person name="Lawson P.A."/>
            <person name="Patel N.B."/>
            <person name="Iizumi T."/>
            <person name="Perez-Perez G.I."/>
            <person name="Goldstein E.J."/>
            <person name="Blaser M.J."/>
        </authorList>
    </citation>
    <scope>NUCLEOTIDE SEQUENCE [LARGE SCALE GENOMIC DNA]</scope>
    <source>
        <strain evidence="1 2">NYU-BL-A4</strain>
    </source>
</reference>
<dbReference type="STRING" id="1862672.BO225_07265"/>
<dbReference type="EMBL" id="MPKA01000068">
    <property type="protein sequence ID" value="OLU46096.1"/>
    <property type="molecule type" value="Genomic_DNA"/>
</dbReference>
<name>A0A1U7NLZ0_9FIRM</name>
<dbReference type="AlphaFoldDB" id="A0A1U7NLZ0"/>
<gene>
    <name evidence="1" type="ORF">BO225_07265</name>
</gene>
<organism evidence="1 2">
    <name type="scientific">Dubosiella newyorkensis</name>
    <dbReference type="NCBI Taxonomy" id="1862672"/>
    <lineage>
        <taxon>Bacteria</taxon>
        <taxon>Bacillati</taxon>
        <taxon>Bacillota</taxon>
        <taxon>Erysipelotrichia</taxon>
        <taxon>Erysipelotrichales</taxon>
        <taxon>Erysipelotrichaceae</taxon>
        <taxon>Dubosiella</taxon>
    </lineage>
</organism>
<evidence type="ECO:0000313" key="1">
    <source>
        <dbReference type="EMBL" id="OLU46096.1"/>
    </source>
</evidence>
<dbReference type="Proteomes" id="UP000186705">
    <property type="component" value="Unassembled WGS sequence"/>
</dbReference>
<keyword evidence="2" id="KW-1185">Reference proteome</keyword>
<proteinExistence type="predicted"/>
<comment type="caution">
    <text evidence="1">The sequence shown here is derived from an EMBL/GenBank/DDBJ whole genome shotgun (WGS) entry which is preliminary data.</text>
</comment>
<evidence type="ECO:0000313" key="2">
    <source>
        <dbReference type="Proteomes" id="UP000186705"/>
    </source>
</evidence>
<sequence>MPCFFLILLPFSDGHLMIKKGCLSCVGLFRFDDDDPEAELERIQEEETKDSDLIQGFFYGPRS</sequence>
<protein>
    <submittedName>
        <fullName evidence="1">Uncharacterized protein</fullName>
    </submittedName>
</protein>
<accession>A0A1U7NLZ0</accession>